<dbReference type="OrthoDB" id="5538558at2759"/>
<dbReference type="Proteomes" id="UP000054302">
    <property type="component" value="Unassembled WGS sequence"/>
</dbReference>
<dbReference type="Pfam" id="PF13279">
    <property type="entry name" value="4HBT_2"/>
    <property type="match status" value="1"/>
</dbReference>
<dbReference type="PANTHER" id="PTHR31793:SF39">
    <property type="entry name" value="THIOESTERASE_THIOL ESTER DEHYDRASE-ISOMERASE"/>
    <property type="match status" value="1"/>
</dbReference>
<proteinExistence type="predicted"/>
<dbReference type="HOGENOM" id="CLU_065192_0_0_1"/>
<dbReference type="EMBL" id="KN847524">
    <property type="protein sequence ID" value="KIV90266.1"/>
    <property type="molecule type" value="Genomic_DNA"/>
</dbReference>
<dbReference type="OMA" id="KFPMTWP"/>
<dbReference type="GO" id="GO:0047617">
    <property type="term" value="F:fatty acyl-CoA hydrolase activity"/>
    <property type="evidence" value="ECO:0007669"/>
    <property type="project" value="TreeGrafter"/>
</dbReference>
<dbReference type="VEuPathDB" id="FungiDB:PV10_07587"/>
<accession>A0A0D1XQ78</accession>
<evidence type="ECO:0000313" key="2">
    <source>
        <dbReference type="Proteomes" id="UP000054302"/>
    </source>
</evidence>
<dbReference type="RefSeq" id="XP_016221840.1">
    <property type="nucleotide sequence ID" value="XM_016372508.1"/>
</dbReference>
<keyword evidence="2" id="KW-1185">Reference proteome</keyword>
<evidence type="ECO:0000313" key="1">
    <source>
        <dbReference type="EMBL" id="KIV90266.1"/>
    </source>
</evidence>
<dbReference type="InterPro" id="IPR029069">
    <property type="entry name" value="HotDog_dom_sf"/>
</dbReference>
<name>A0A0D1XQ78_EXOME</name>
<dbReference type="InterPro" id="IPR050563">
    <property type="entry name" value="4-hydroxybenzoyl-CoA_TE"/>
</dbReference>
<dbReference type="AlphaFoldDB" id="A0A0D1XQ78"/>
<dbReference type="CDD" id="cd00586">
    <property type="entry name" value="4HBT"/>
    <property type="match status" value="1"/>
</dbReference>
<dbReference type="PANTHER" id="PTHR31793">
    <property type="entry name" value="4-HYDROXYBENZOYL-COA THIOESTERASE FAMILY MEMBER"/>
    <property type="match status" value="1"/>
</dbReference>
<dbReference type="GeneID" id="27325432"/>
<organism evidence="1 2">
    <name type="scientific">Exophiala mesophila</name>
    <name type="common">Black yeast-like fungus</name>
    <dbReference type="NCBI Taxonomy" id="212818"/>
    <lineage>
        <taxon>Eukaryota</taxon>
        <taxon>Fungi</taxon>
        <taxon>Dikarya</taxon>
        <taxon>Ascomycota</taxon>
        <taxon>Pezizomycotina</taxon>
        <taxon>Eurotiomycetes</taxon>
        <taxon>Chaetothyriomycetidae</taxon>
        <taxon>Chaetothyriales</taxon>
        <taxon>Herpotrichiellaceae</taxon>
        <taxon>Exophiala</taxon>
    </lineage>
</organism>
<dbReference type="Gene3D" id="3.10.129.10">
    <property type="entry name" value="Hotdog Thioesterase"/>
    <property type="match status" value="1"/>
</dbReference>
<dbReference type="SUPFAM" id="SSF54637">
    <property type="entry name" value="Thioesterase/thiol ester dehydrase-isomerase"/>
    <property type="match status" value="1"/>
</dbReference>
<gene>
    <name evidence="1" type="ORF">PV10_07587</name>
</gene>
<sequence length="293" mass="32924">MTTTGVIRCASRAATTAAATTKPIPTFLQFRSYSSQAPAPREPPSTVSPRWLSDTKARVGKCITFGLKPEQVDEAGSIVSELGTSWRDLVAGSEGFLTDPKRAGLFRQNIVWGEQDSMGHVNNVMYVRFAESGRCNWTRNYGQYHDPKHRDAWEALLTSKGIGLILKSITVDFKFPMTWPDKISVFHKLRSRPDESTQSLVLDVMILSEAKQRPAARCLEDVVVYDYRVGKKSSLEPFMLNQFKKTFDLQEQAKKDNLAKIQQIEERVRKLEMASWDNPDAVEDMGSAAQQSA</sequence>
<evidence type="ECO:0008006" key="3">
    <source>
        <dbReference type="Google" id="ProtNLM"/>
    </source>
</evidence>
<protein>
    <recommendedName>
        <fullName evidence="3">Thioesterase domain-containing protein</fullName>
    </recommendedName>
</protein>
<reference evidence="1 2" key="1">
    <citation type="submission" date="2015-01" db="EMBL/GenBank/DDBJ databases">
        <title>The Genome Sequence of Exophiala mesophila CBS40295.</title>
        <authorList>
            <consortium name="The Broad Institute Genomics Platform"/>
            <person name="Cuomo C."/>
            <person name="de Hoog S."/>
            <person name="Gorbushina A."/>
            <person name="Stielow B."/>
            <person name="Teixiera M."/>
            <person name="Abouelleil A."/>
            <person name="Chapman S.B."/>
            <person name="Priest M."/>
            <person name="Young S.K."/>
            <person name="Wortman J."/>
            <person name="Nusbaum C."/>
            <person name="Birren B."/>
        </authorList>
    </citation>
    <scope>NUCLEOTIDE SEQUENCE [LARGE SCALE GENOMIC DNA]</scope>
    <source>
        <strain evidence="1 2">CBS 40295</strain>
    </source>
</reference>